<name>A0A0M2XG76_9CORY</name>
<evidence type="ECO:0000313" key="2">
    <source>
        <dbReference type="Proteomes" id="UP000589552"/>
    </source>
</evidence>
<sequence>MSFFAKLFGTEHKLGGAEAVQMCKDGARLVDVRTDAERRLTAPQKSSHIPVQQIPARAKELNKKHPVIAVCAHGPRARRACSQLRKQGFDAYWLSGGVTAWQNAGGRVKR</sequence>
<gene>
    <name evidence="1" type="ORF">HF852_03465</name>
</gene>
<dbReference type="SMART" id="SM00450">
    <property type="entry name" value="RHOD"/>
    <property type="match status" value="1"/>
</dbReference>
<dbReference type="InterPro" id="IPR050229">
    <property type="entry name" value="GlpE_sulfurtransferase"/>
</dbReference>
<dbReference type="OrthoDB" id="9802028at2"/>
<dbReference type="EMBL" id="JABAGA010000001">
    <property type="protein sequence ID" value="NMF08673.1"/>
    <property type="molecule type" value="Genomic_DNA"/>
</dbReference>
<dbReference type="PANTHER" id="PTHR43031">
    <property type="entry name" value="FAD-DEPENDENT OXIDOREDUCTASE"/>
    <property type="match status" value="1"/>
</dbReference>
<dbReference type="PROSITE" id="PS50206">
    <property type="entry name" value="RHODANESE_3"/>
    <property type="match status" value="1"/>
</dbReference>
<dbReference type="InterPro" id="IPR036873">
    <property type="entry name" value="Rhodanese-like_dom_sf"/>
</dbReference>
<evidence type="ECO:0000313" key="1">
    <source>
        <dbReference type="EMBL" id="NMF08673.1"/>
    </source>
</evidence>
<accession>A0A0M2XG76</accession>
<dbReference type="AlphaFoldDB" id="A0A0M2XG76"/>
<dbReference type="RefSeq" id="WP_046651271.1">
    <property type="nucleotide sequence ID" value="NZ_JABAGA010000001.1"/>
</dbReference>
<proteinExistence type="predicted"/>
<dbReference type="Proteomes" id="UP000589552">
    <property type="component" value="Unassembled WGS sequence"/>
</dbReference>
<dbReference type="Gene3D" id="3.40.250.10">
    <property type="entry name" value="Rhodanese-like domain"/>
    <property type="match status" value="1"/>
</dbReference>
<dbReference type="GeneID" id="95320739"/>
<dbReference type="InterPro" id="IPR001763">
    <property type="entry name" value="Rhodanese-like_dom"/>
</dbReference>
<dbReference type="Pfam" id="PF00581">
    <property type="entry name" value="Rhodanese"/>
    <property type="match status" value="1"/>
</dbReference>
<dbReference type="SUPFAM" id="SSF52821">
    <property type="entry name" value="Rhodanese/Cell cycle control phosphatase"/>
    <property type="match status" value="1"/>
</dbReference>
<dbReference type="PANTHER" id="PTHR43031:SF1">
    <property type="entry name" value="PYRIDINE NUCLEOTIDE-DISULPHIDE OXIDOREDUCTASE"/>
    <property type="match status" value="1"/>
</dbReference>
<protein>
    <submittedName>
        <fullName evidence="1">Rhodanese-like domain-containing protein</fullName>
    </submittedName>
</protein>
<dbReference type="CDD" id="cd00158">
    <property type="entry name" value="RHOD"/>
    <property type="match status" value="1"/>
</dbReference>
<comment type="caution">
    <text evidence="1">The sequence shown here is derived from an EMBL/GenBank/DDBJ whole genome shotgun (WGS) entry which is preliminary data.</text>
</comment>
<reference evidence="1 2" key="1">
    <citation type="submission" date="2020-04" db="EMBL/GenBank/DDBJ databases">
        <authorList>
            <person name="Hitch T.C.A."/>
            <person name="Wylensek D."/>
            <person name="Clavel T."/>
        </authorList>
    </citation>
    <scope>NUCLEOTIDE SEQUENCE [LARGE SCALE GENOMIC DNA]</scope>
    <source>
        <strain evidence="1 2">BL-383-APC-2I</strain>
    </source>
</reference>
<organism evidence="1 2">
    <name type="scientific">Corynebacterium xerosis</name>
    <dbReference type="NCBI Taxonomy" id="1725"/>
    <lineage>
        <taxon>Bacteria</taxon>
        <taxon>Bacillati</taxon>
        <taxon>Actinomycetota</taxon>
        <taxon>Actinomycetes</taxon>
        <taxon>Mycobacteriales</taxon>
        <taxon>Corynebacteriaceae</taxon>
        <taxon>Corynebacterium</taxon>
    </lineage>
</organism>